<keyword evidence="6" id="KW-0136">Cellulose degradation</keyword>
<dbReference type="AlphaFoldDB" id="A0AA40ARA2"/>
<evidence type="ECO:0000256" key="4">
    <source>
        <dbReference type="ARBA" id="ARBA00022723"/>
    </source>
</evidence>
<keyword evidence="8" id="KW-0186">Copper</keyword>
<evidence type="ECO:0000313" key="19">
    <source>
        <dbReference type="Proteomes" id="UP001172102"/>
    </source>
</evidence>
<dbReference type="PANTHER" id="PTHR33353">
    <property type="entry name" value="PUTATIVE (AFU_ORTHOLOGUE AFUA_1G12560)-RELATED"/>
    <property type="match status" value="1"/>
</dbReference>
<keyword evidence="7" id="KW-0560">Oxidoreductase</keyword>
<sequence>MKFSLTSILACGLAVEAHTIFQKVSINGKDQGQLTGIRAPNNNNPVQDVTSQNMICGAPGTKSNTVLNIAGGDRIGMYWGHVIGGAQFANDVDNPIAKSHKGPVMVYLAKVDNAASTGTSGLKWFKVWQETFDTSSKKWGVDTMLQNQGWVYFNMPTCIAPGQYLLRGETIALHSANKPNQAQFYQSCAQINISGSGSFTPSSTISIPGAYKASDAGISTNIYGLAGVPDNGGKPYQAPGPEPIKC</sequence>
<evidence type="ECO:0000259" key="17">
    <source>
        <dbReference type="Pfam" id="PF03443"/>
    </source>
</evidence>
<reference evidence="18" key="1">
    <citation type="submission" date="2023-06" db="EMBL/GenBank/DDBJ databases">
        <title>Genome-scale phylogeny and comparative genomics of the fungal order Sordariales.</title>
        <authorList>
            <consortium name="Lawrence Berkeley National Laboratory"/>
            <person name="Hensen N."/>
            <person name="Bonometti L."/>
            <person name="Westerberg I."/>
            <person name="Brannstrom I.O."/>
            <person name="Guillou S."/>
            <person name="Cros-Aarteil S."/>
            <person name="Calhoun S."/>
            <person name="Haridas S."/>
            <person name="Kuo A."/>
            <person name="Mondo S."/>
            <person name="Pangilinan J."/>
            <person name="Riley R."/>
            <person name="Labutti K."/>
            <person name="Andreopoulos B."/>
            <person name="Lipzen A."/>
            <person name="Chen C."/>
            <person name="Yanf M."/>
            <person name="Daum C."/>
            <person name="Ng V."/>
            <person name="Clum A."/>
            <person name="Steindorff A."/>
            <person name="Ohm R."/>
            <person name="Martin F."/>
            <person name="Silar P."/>
            <person name="Natvig D."/>
            <person name="Lalanne C."/>
            <person name="Gautier V."/>
            <person name="Ament-Velasquez S.L."/>
            <person name="Kruys A."/>
            <person name="Hutchinson M.I."/>
            <person name="Powell A.J."/>
            <person name="Barry K."/>
            <person name="Miller A.N."/>
            <person name="Grigoriev I.V."/>
            <person name="Debuchy R."/>
            <person name="Gladieux P."/>
            <person name="Thoren M.H."/>
            <person name="Johannesson H."/>
        </authorList>
    </citation>
    <scope>NUCLEOTIDE SEQUENCE</scope>
    <source>
        <strain evidence="18">SMH4607-1</strain>
    </source>
</reference>
<evidence type="ECO:0000256" key="3">
    <source>
        <dbReference type="ARBA" id="ARBA00022525"/>
    </source>
</evidence>
<dbReference type="PANTHER" id="PTHR33353:SF13">
    <property type="entry name" value="ENDOGLUCANASE II"/>
    <property type="match status" value="1"/>
</dbReference>
<comment type="cofactor">
    <cofactor evidence="1">
        <name>Cu(2+)</name>
        <dbReference type="ChEBI" id="CHEBI:29036"/>
    </cofactor>
</comment>
<dbReference type="GO" id="GO:0004497">
    <property type="term" value="F:monooxygenase activity"/>
    <property type="evidence" value="ECO:0007669"/>
    <property type="project" value="UniProtKB-KW"/>
</dbReference>
<comment type="subcellular location">
    <subcellularLocation>
        <location evidence="2">Secreted</location>
    </subcellularLocation>
</comment>
<dbReference type="Pfam" id="PF03443">
    <property type="entry name" value="AA9"/>
    <property type="match status" value="1"/>
</dbReference>
<evidence type="ECO:0000256" key="15">
    <source>
        <dbReference type="ARBA" id="ARBA00047174"/>
    </source>
</evidence>
<feature type="domain" description="Auxiliary Activity family 9 catalytic" evidence="17">
    <location>
        <begin position="18"/>
        <end position="223"/>
    </location>
</feature>
<dbReference type="InterPro" id="IPR049892">
    <property type="entry name" value="AA9"/>
</dbReference>
<dbReference type="GO" id="GO:0005576">
    <property type="term" value="C:extracellular region"/>
    <property type="evidence" value="ECO:0007669"/>
    <property type="project" value="UniProtKB-SubCell"/>
</dbReference>
<evidence type="ECO:0000256" key="10">
    <source>
        <dbReference type="ARBA" id="ARBA00023157"/>
    </source>
</evidence>
<accession>A0AA40ARA2</accession>
<evidence type="ECO:0000256" key="14">
    <source>
        <dbReference type="ARBA" id="ARBA00045077"/>
    </source>
</evidence>
<keyword evidence="5 16" id="KW-0732">Signal</keyword>
<evidence type="ECO:0000256" key="9">
    <source>
        <dbReference type="ARBA" id="ARBA00023033"/>
    </source>
</evidence>
<name>A0AA40ARA2_9PEZI</name>
<keyword evidence="19" id="KW-1185">Reference proteome</keyword>
<keyword evidence="11" id="KW-0119">Carbohydrate metabolism</keyword>
<proteinExistence type="inferred from homology"/>
<evidence type="ECO:0000256" key="2">
    <source>
        <dbReference type="ARBA" id="ARBA00004613"/>
    </source>
</evidence>
<dbReference type="Gene3D" id="2.70.50.70">
    <property type="match status" value="1"/>
</dbReference>
<feature type="signal peptide" evidence="16">
    <location>
        <begin position="1"/>
        <end position="17"/>
    </location>
</feature>
<feature type="chain" id="PRO_5041324690" description="lytic cellulose monooxygenase (C4-dehydrogenating)" evidence="16">
    <location>
        <begin position="18"/>
        <end position="246"/>
    </location>
</feature>
<evidence type="ECO:0000256" key="7">
    <source>
        <dbReference type="ARBA" id="ARBA00023002"/>
    </source>
</evidence>
<dbReference type="InterPro" id="IPR005103">
    <property type="entry name" value="AA9_LPMO"/>
</dbReference>
<comment type="catalytic activity">
    <reaction evidence="14">
        <text>[(1-&gt;4)-beta-D-glucosyl]n+m + reduced acceptor + O2 = 4-dehydro-beta-D-glucosyl-[(1-&gt;4)-beta-D-glucosyl]n-1 + [(1-&gt;4)-beta-D-glucosyl]m + acceptor + H2O.</text>
        <dbReference type="EC" id="1.14.99.56"/>
    </reaction>
</comment>
<evidence type="ECO:0000256" key="11">
    <source>
        <dbReference type="ARBA" id="ARBA00023277"/>
    </source>
</evidence>
<dbReference type="EC" id="1.14.99.56" evidence="15"/>
<evidence type="ECO:0000256" key="1">
    <source>
        <dbReference type="ARBA" id="ARBA00001973"/>
    </source>
</evidence>
<evidence type="ECO:0000256" key="12">
    <source>
        <dbReference type="ARBA" id="ARBA00023326"/>
    </source>
</evidence>
<dbReference type="GO" id="GO:0046872">
    <property type="term" value="F:metal ion binding"/>
    <property type="evidence" value="ECO:0007669"/>
    <property type="project" value="UniProtKB-KW"/>
</dbReference>
<organism evidence="18 19">
    <name type="scientific">Lasiosphaeris hirsuta</name>
    <dbReference type="NCBI Taxonomy" id="260670"/>
    <lineage>
        <taxon>Eukaryota</taxon>
        <taxon>Fungi</taxon>
        <taxon>Dikarya</taxon>
        <taxon>Ascomycota</taxon>
        <taxon>Pezizomycotina</taxon>
        <taxon>Sordariomycetes</taxon>
        <taxon>Sordariomycetidae</taxon>
        <taxon>Sordariales</taxon>
        <taxon>Lasiosphaeriaceae</taxon>
        <taxon>Lasiosphaeris</taxon>
    </lineage>
</organism>
<dbReference type="GO" id="GO:0030245">
    <property type="term" value="P:cellulose catabolic process"/>
    <property type="evidence" value="ECO:0007669"/>
    <property type="project" value="UniProtKB-KW"/>
</dbReference>
<dbReference type="CDD" id="cd21175">
    <property type="entry name" value="LPMO_AA9"/>
    <property type="match status" value="1"/>
</dbReference>
<protein>
    <recommendedName>
        <fullName evidence="15">lytic cellulose monooxygenase (C4-dehydrogenating)</fullName>
        <ecNumber evidence="15">1.14.99.56</ecNumber>
    </recommendedName>
</protein>
<keyword evidence="4" id="KW-0479">Metal-binding</keyword>
<evidence type="ECO:0000313" key="18">
    <source>
        <dbReference type="EMBL" id="KAK0720550.1"/>
    </source>
</evidence>
<evidence type="ECO:0000256" key="16">
    <source>
        <dbReference type="SAM" id="SignalP"/>
    </source>
</evidence>
<keyword evidence="10" id="KW-1015">Disulfide bond</keyword>
<evidence type="ECO:0000256" key="8">
    <source>
        <dbReference type="ARBA" id="ARBA00023008"/>
    </source>
</evidence>
<dbReference type="Proteomes" id="UP001172102">
    <property type="component" value="Unassembled WGS sequence"/>
</dbReference>
<dbReference type="EMBL" id="JAUKUA010000003">
    <property type="protein sequence ID" value="KAK0720550.1"/>
    <property type="molecule type" value="Genomic_DNA"/>
</dbReference>
<comment type="caution">
    <text evidence="18">The sequence shown here is derived from an EMBL/GenBank/DDBJ whole genome shotgun (WGS) entry which is preliminary data.</text>
</comment>
<keyword evidence="9" id="KW-0503">Monooxygenase</keyword>
<comment type="similarity">
    <text evidence="13">Belongs to the polysaccharide monooxygenase AA9 family.</text>
</comment>
<keyword evidence="12" id="KW-0624">Polysaccharide degradation</keyword>
<evidence type="ECO:0000256" key="5">
    <source>
        <dbReference type="ARBA" id="ARBA00022729"/>
    </source>
</evidence>
<keyword evidence="18" id="KW-0378">Hydrolase</keyword>
<evidence type="ECO:0000256" key="13">
    <source>
        <dbReference type="ARBA" id="ARBA00044502"/>
    </source>
</evidence>
<evidence type="ECO:0000256" key="6">
    <source>
        <dbReference type="ARBA" id="ARBA00023001"/>
    </source>
</evidence>
<gene>
    <name evidence="18" type="ORF">B0H67DRAFT_486379</name>
</gene>
<dbReference type="GO" id="GO:0016787">
    <property type="term" value="F:hydrolase activity"/>
    <property type="evidence" value="ECO:0007669"/>
    <property type="project" value="UniProtKB-KW"/>
</dbReference>
<keyword evidence="3" id="KW-0964">Secreted</keyword>